<sequence length="270" mass="28503">MNLSKCEDSIVMRPPGGSAGFVQLMALVALATISAVITASIVGATTGGRTSAALERLIRSDAVATSGFVRLEAAIIDASDSLETGALAPTSDARVGVGDVQVGLRIEAEDGKIDVLRADRDLLARYLANARLPPDVEVRMLGAIDEARAREDGGAGLEAVRRALLEQGDEASFYRDFTQFGSSGIDPVYASDRVLASFPDLSPAEVAQLIRTSPEARATGSIRSRYFKSGGRRFALVSWIDWSVGQRSELRLPIEISAAGKPIRLAGPSS</sequence>
<gene>
    <name evidence="2" type="ORF">HY834_20590</name>
</gene>
<name>A0A933P0M2_9HYPH</name>
<evidence type="ECO:0000313" key="2">
    <source>
        <dbReference type="EMBL" id="MBI4924141.1"/>
    </source>
</evidence>
<dbReference type="EMBL" id="JACRAF010000069">
    <property type="protein sequence ID" value="MBI4924141.1"/>
    <property type="molecule type" value="Genomic_DNA"/>
</dbReference>
<organism evidence="2 3">
    <name type="scientific">Devosia nanyangense</name>
    <dbReference type="NCBI Taxonomy" id="1228055"/>
    <lineage>
        <taxon>Bacteria</taxon>
        <taxon>Pseudomonadati</taxon>
        <taxon>Pseudomonadota</taxon>
        <taxon>Alphaproteobacteria</taxon>
        <taxon>Hyphomicrobiales</taxon>
        <taxon>Devosiaceae</taxon>
        <taxon>Devosia</taxon>
    </lineage>
</organism>
<keyword evidence="1" id="KW-0812">Transmembrane</keyword>
<proteinExistence type="predicted"/>
<accession>A0A933P0M2</accession>
<dbReference type="Proteomes" id="UP000782610">
    <property type="component" value="Unassembled WGS sequence"/>
</dbReference>
<keyword evidence="1" id="KW-0472">Membrane</keyword>
<protein>
    <submittedName>
        <fullName evidence="2">Uncharacterized protein</fullName>
    </submittedName>
</protein>
<feature type="transmembrane region" description="Helical" evidence="1">
    <location>
        <begin position="20"/>
        <end position="42"/>
    </location>
</feature>
<keyword evidence="1" id="KW-1133">Transmembrane helix</keyword>
<evidence type="ECO:0000256" key="1">
    <source>
        <dbReference type="SAM" id="Phobius"/>
    </source>
</evidence>
<evidence type="ECO:0000313" key="3">
    <source>
        <dbReference type="Proteomes" id="UP000782610"/>
    </source>
</evidence>
<reference evidence="2" key="1">
    <citation type="submission" date="2020-07" db="EMBL/GenBank/DDBJ databases">
        <title>Huge and variable diversity of episymbiotic CPR bacteria and DPANN archaea in groundwater ecosystems.</title>
        <authorList>
            <person name="He C.Y."/>
            <person name="Keren R."/>
            <person name="Whittaker M."/>
            <person name="Farag I.F."/>
            <person name="Doudna J."/>
            <person name="Cate J.H.D."/>
            <person name="Banfield J.F."/>
        </authorList>
    </citation>
    <scope>NUCLEOTIDE SEQUENCE</scope>
    <source>
        <strain evidence="2">NC_groundwater_1586_Pr3_B-0.1um_66_15</strain>
    </source>
</reference>
<dbReference type="AlphaFoldDB" id="A0A933P0M2"/>
<comment type="caution">
    <text evidence="2">The sequence shown here is derived from an EMBL/GenBank/DDBJ whole genome shotgun (WGS) entry which is preliminary data.</text>
</comment>